<dbReference type="Proteomes" id="UP000076722">
    <property type="component" value="Unassembled WGS sequence"/>
</dbReference>
<feature type="region of interest" description="Disordered" evidence="1">
    <location>
        <begin position="57"/>
        <end position="83"/>
    </location>
</feature>
<proteinExistence type="predicted"/>
<accession>A0A164VWQ4</accession>
<feature type="compositionally biased region" description="Low complexity" evidence="1">
    <location>
        <begin position="57"/>
        <end position="74"/>
    </location>
</feature>
<dbReference type="EMBL" id="KV419404">
    <property type="protein sequence ID" value="KZS94538.1"/>
    <property type="molecule type" value="Genomic_DNA"/>
</dbReference>
<gene>
    <name evidence="2" type="ORF">SISNIDRAFT_484750</name>
</gene>
<feature type="region of interest" description="Disordered" evidence="1">
    <location>
        <begin position="196"/>
        <end position="215"/>
    </location>
</feature>
<organism evidence="2 3">
    <name type="scientific">Sistotremastrum niveocremeum HHB9708</name>
    <dbReference type="NCBI Taxonomy" id="1314777"/>
    <lineage>
        <taxon>Eukaryota</taxon>
        <taxon>Fungi</taxon>
        <taxon>Dikarya</taxon>
        <taxon>Basidiomycota</taxon>
        <taxon>Agaricomycotina</taxon>
        <taxon>Agaricomycetes</taxon>
        <taxon>Sistotremastrales</taxon>
        <taxon>Sistotremastraceae</taxon>
        <taxon>Sertulicium</taxon>
        <taxon>Sertulicium niveocremeum</taxon>
    </lineage>
</organism>
<evidence type="ECO:0000313" key="2">
    <source>
        <dbReference type="EMBL" id="KZS94538.1"/>
    </source>
</evidence>
<name>A0A164VWQ4_9AGAM</name>
<evidence type="ECO:0000313" key="3">
    <source>
        <dbReference type="Proteomes" id="UP000076722"/>
    </source>
</evidence>
<evidence type="ECO:0000256" key="1">
    <source>
        <dbReference type="SAM" id="MobiDB-lite"/>
    </source>
</evidence>
<dbReference type="AlphaFoldDB" id="A0A164VWQ4"/>
<keyword evidence="3" id="KW-1185">Reference proteome</keyword>
<protein>
    <submittedName>
        <fullName evidence="2">Uncharacterized protein</fullName>
    </submittedName>
</protein>
<sequence length="215" mass="22949">MGRLLLSLTLDAPPPSVEISTEASQYETWSALNAFDPDSEEFYATQDVVYEAFIDDASSPSASSSDDDGSSLPSGIPPWQQLSTPSRVDIDVAIPASANAATTSSSNPHMPIITSIIADRPIANVLDFSPTPSTPPAPAVLPDLRQLSISPTLTRSRLASTTIQTPVQTPSPGPPSTPHFYTWDRTIGMSLIRTSRVRRTHGRGDSLPTTLHLQG</sequence>
<reference evidence="2 3" key="1">
    <citation type="journal article" date="2016" name="Mol. Biol. Evol.">
        <title>Comparative Genomics of Early-Diverging Mushroom-Forming Fungi Provides Insights into the Origins of Lignocellulose Decay Capabilities.</title>
        <authorList>
            <person name="Nagy L.G."/>
            <person name="Riley R."/>
            <person name="Tritt A."/>
            <person name="Adam C."/>
            <person name="Daum C."/>
            <person name="Floudas D."/>
            <person name="Sun H."/>
            <person name="Yadav J.S."/>
            <person name="Pangilinan J."/>
            <person name="Larsson K.H."/>
            <person name="Matsuura K."/>
            <person name="Barry K."/>
            <person name="Labutti K."/>
            <person name="Kuo R."/>
            <person name="Ohm R.A."/>
            <person name="Bhattacharya S.S."/>
            <person name="Shirouzu T."/>
            <person name="Yoshinaga Y."/>
            <person name="Martin F.M."/>
            <person name="Grigoriev I.V."/>
            <person name="Hibbett D.S."/>
        </authorList>
    </citation>
    <scope>NUCLEOTIDE SEQUENCE [LARGE SCALE GENOMIC DNA]</scope>
    <source>
        <strain evidence="2 3">HHB9708</strain>
    </source>
</reference>
<dbReference type="OrthoDB" id="3265863at2759"/>